<dbReference type="Proteomes" id="UP000016584">
    <property type="component" value="Unassembled WGS sequence"/>
</dbReference>
<gene>
    <name evidence="2" type="ORF">M472_12170</name>
</gene>
<dbReference type="PROSITE" id="PS50192">
    <property type="entry name" value="T_SNARE"/>
    <property type="match status" value="1"/>
</dbReference>
<dbReference type="InterPro" id="IPR003399">
    <property type="entry name" value="Mce/MlaD"/>
</dbReference>
<protein>
    <recommendedName>
        <fullName evidence="1">t-SNARE coiled-coil homology domain-containing protein</fullName>
    </recommendedName>
</protein>
<proteinExistence type="predicted"/>
<dbReference type="STRING" id="1346330.M472_12170"/>
<dbReference type="Pfam" id="PF02470">
    <property type="entry name" value="MlaD"/>
    <property type="match status" value="1"/>
</dbReference>
<dbReference type="AlphaFoldDB" id="U2HVI4"/>
<dbReference type="InterPro" id="IPR000727">
    <property type="entry name" value="T_SNARE_dom"/>
</dbReference>
<dbReference type="eggNOG" id="COG1463">
    <property type="taxonomic scope" value="Bacteria"/>
</dbReference>
<feature type="domain" description="T-SNARE coiled-coil homology" evidence="1">
    <location>
        <begin position="126"/>
        <end position="188"/>
    </location>
</feature>
<evidence type="ECO:0000313" key="2">
    <source>
        <dbReference type="EMBL" id="ERJ59527.1"/>
    </source>
</evidence>
<dbReference type="PANTHER" id="PTHR33371:SF4">
    <property type="entry name" value="INTERMEMBRANE PHOSPHOLIPID TRANSPORT SYSTEM BINDING PROTEIN MLAD"/>
    <property type="match status" value="1"/>
</dbReference>
<dbReference type="EMBL" id="ATDL01000014">
    <property type="protein sequence ID" value="ERJ59527.1"/>
    <property type="molecule type" value="Genomic_DNA"/>
</dbReference>
<dbReference type="InterPro" id="IPR052336">
    <property type="entry name" value="MlaD_Phospholipid_Transporter"/>
</dbReference>
<evidence type="ECO:0000259" key="1">
    <source>
        <dbReference type="PROSITE" id="PS50192"/>
    </source>
</evidence>
<name>U2HVI4_9SPHI</name>
<organism evidence="2 3">
    <name type="scientific">Sphingobacterium paucimobilis HER1398</name>
    <dbReference type="NCBI Taxonomy" id="1346330"/>
    <lineage>
        <taxon>Bacteria</taxon>
        <taxon>Pseudomonadati</taxon>
        <taxon>Bacteroidota</taxon>
        <taxon>Sphingobacteriia</taxon>
        <taxon>Sphingobacteriales</taxon>
        <taxon>Sphingobacteriaceae</taxon>
        <taxon>Sphingobacterium</taxon>
    </lineage>
</organism>
<dbReference type="PATRIC" id="fig|1346330.5.peg.1681"/>
<keyword evidence="3" id="KW-1185">Reference proteome</keyword>
<reference evidence="2 3" key="1">
    <citation type="journal article" date="2013" name="Genome Announc.">
        <title>The Draft Genome Sequence of Sphingomonas paucimobilis Strain HER1398 (Proteobacteria), Host to the Giant PAU Phage, Indicates That It Is a Member of the Genus Sphingobacterium (Bacteroidetes).</title>
        <authorList>
            <person name="White R.A.III."/>
            <person name="Suttle C.A."/>
        </authorList>
    </citation>
    <scope>NUCLEOTIDE SEQUENCE [LARGE SCALE GENOMIC DNA]</scope>
    <source>
        <strain evidence="2 3">HER1398</strain>
    </source>
</reference>
<accession>U2HVI4</accession>
<dbReference type="PANTHER" id="PTHR33371">
    <property type="entry name" value="INTERMEMBRANE PHOSPHOLIPID TRANSPORT SYSTEM BINDING PROTEIN MLAD-RELATED"/>
    <property type="match status" value="1"/>
</dbReference>
<evidence type="ECO:0000313" key="3">
    <source>
        <dbReference type="Proteomes" id="UP000016584"/>
    </source>
</evidence>
<sequence>MFYTDYDNVDGLATSKPVMVNGYQIGRVSKMSLMDNGKIRTEFKIKSEYDIPSNTIARIVSESILGSKVIVFDIGNSSTMARSGDPLQSDVQANLMEKVEPLQKKIENLVVKLDSVLSAVNTALDDEFQRDFKKSLRSISVSLTNMEKITNDVEGLMGSERIRLAKIMQNLESITDNFKNNNEKINSILGNLDNLSDDLSKTEIKATVDNAHKAMKDVQAITGKINKGEGSIGLLLNDDQLYDNLNKASANLNELVHDLKTNPGKYLKISIFGKKDTK</sequence>
<comment type="caution">
    <text evidence="2">The sequence shown here is derived from an EMBL/GenBank/DDBJ whole genome shotgun (WGS) entry which is preliminary data.</text>
</comment>